<keyword evidence="2" id="KW-0418">Kinase</keyword>
<dbReference type="InterPro" id="IPR036034">
    <property type="entry name" value="PDZ_sf"/>
</dbReference>
<feature type="domain" description="PDZ" evidence="1">
    <location>
        <begin position="14"/>
        <end position="61"/>
    </location>
</feature>
<dbReference type="InterPro" id="IPR001478">
    <property type="entry name" value="PDZ"/>
</dbReference>
<sequence>MIGAVATVVVATLLVALLARKQPWIGLGLAPDDGGLRIVSVDPAGPASESLEPGDRLVAISAPAGGRIALEPSDIAEDPDAFDSYASLDRFYERQEAISRLLASGGITLR</sequence>
<dbReference type="AlphaFoldDB" id="V4RFI5"/>
<proteinExistence type="predicted"/>
<dbReference type="PROSITE" id="PS50106">
    <property type="entry name" value="PDZ"/>
    <property type="match status" value="1"/>
</dbReference>
<reference evidence="2 3" key="1">
    <citation type="journal article" date="2014" name="Genome Announc.">
        <title>Draft Genome Sequence of Lutibaculum baratangense Strain AMV1T, Isolated from a Mud Volcano in Andamans, India.</title>
        <authorList>
            <person name="Singh A."/>
            <person name="Sreenivas A."/>
            <person name="Sathyanarayana Reddy G."/>
            <person name="Pinnaka A.K."/>
            <person name="Shivaji S."/>
        </authorList>
    </citation>
    <scope>NUCLEOTIDE SEQUENCE [LARGE SCALE GENOMIC DNA]</scope>
    <source>
        <strain evidence="2 3">AMV1</strain>
    </source>
</reference>
<organism evidence="2 3">
    <name type="scientific">Lutibaculum baratangense AMV1</name>
    <dbReference type="NCBI Taxonomy" id="631454"/>
    <lineage>
        <taxon>Bacteria</taxon>
        <taxon>Pseudomonadati</taxon>
        <taxon>Pseudomonadota</taxon>
        <taxon>Alphaproteobacteria</taxon>
        <taxon>Hyphomicrobiales</taxon>
        <taxon>Tepidamorphaceae</taxon>
        <taxon>Lutibaculum</taxon>
    </lineage>
</organism>
<dbReference type="STRING" id="631454.N177_2219"/>
<evidence type="ECO:0000313" key="2">
    <source>
        <dbReference type="EMBL" id="ESR24896.1"/>
    </source>
</evidence>
<dbReference type="GO" id="GO:0016301">
    <property type="term" value="F:kinase activity"/>
    <property type="evidence" value="ECO:0007669"/>
    <property type="project" value="UniProtKB-KW"/>
</dbReference>
<evidence type="ECO:0000259" key="1">
    <source>
        <dbReference type="PROSITE" id="PS50106"/>
    </source>
</evidence>
<comment type="caution">
    <text evidence="2">The sequence shown here is derived from an EMBL/GenBank/DDBJ whole genome shotgun (WGS) entry which is preliminary data.</text>
</comment>
<dbReference type="Proteomes" id="UP000017819">
    <property type="component" value="Unassembled WGS sequence"/>
</dbReference>
<keyword evidence="3" id="KW-1185">Reference proteome</keyword>
<evidence type="ECO:0000313" key="3">
    <source>
        <dbReference type="Proteomes" id="UP000017819"/>
    </source>
</evidence>
<dbReference type="eggNOG" id="COG4585">
    <property type="taxonomic scope" value="Bacteria"/>
</dbReference>
<protein>
    <submittedName>
        <fullName evidence="2">Putative sensor histidine kinase</fullName>
    </submittedName>
</protein>
<dbReference type="SUPFAM" id="SSF50156">
    <property type="entry name" value="PDZ domain-like"/>
    <property type="match status" value="1"/>
</dbReference>
<keyword evidence="2" id="KW-0808">Transferase</keyword>
<accession>V4RFI5</accession>
<name>V4RFI5_9HYPH</name>
<gene>
    <name evidence="2" type="ORF">N177_2219</name>
</gene>
<dbReference type="EMBL" id="AWXZ01000029">
    <property type="protein sequence ID" value="ESR24896.1"/>
    <property type="molecule type" value="Genomic_DNA"/>
</dbReference>